<dbReference type="AlphaFoldDB" id="A0A5P2HC86"/>
<gene>
    <name evidence="1" type="ORF">FOB72_23820</name>
</gene>
<dbReference type="OrthoDB" id="8548211at2"/>
<evidence type="ECO:0000313" key="1">
    <source>
        <dbReference type="EMBL" id="QET05083.1"/>
    </source>
</evidence>
<dbReference type="InterPro" id="IPR021710">
    <property type="entry name" value="DUF3293"/>
</dbReference>
<dbReference type="Proteomes" id="UP000322822">
    <property type="component" value="Chromosome 2"/>
</dbReference>
<sequence length="145" mass="15646">MNPHDPHTAIPRDIIDAYLETEYRVGGEMPCVLKVGEASATLAALHRFHGVGCSAFVTAWNPFSEADTPARNAARQRELVSWLAEKGLSWVPGVGQHPANDWPGEESCLVPGLPLDVARALGVRFGQNAIVWSGADAVPQLILLR</sequence>
<accession>A0A5P2HC86</accession>
<proteinExistence type="predicted"/>
<reference evidence="1 2" key="1">
    <citation type="submission" date="2019-09" db="EMBL/GenBank/DDBJ databases">
        <title>FDA dAtabase for Regulatory Grade micrObial Sequences (FDA-ARGOS): Supporting development and validation of Infectious Disease Dx tests.</title>
        <authorList>
            <person name="Sciortino C."/>
            <person name="Tallon L."/>
            <person name="Sadzewicz L."/>
            <person name="Vavikolanu K."/>
            <person name="Mehta A."/>
            <person name="Aluvathingal J."/>
            <person name="Nadendla S."/>
            <person name="Nandy P."/>
            <person name="Geyer C."/>
            <person name="Yan Y."/>
            <person name="Sichtig H."/>
        </authorList>
    </citation>
    <scope>NUCLEOTIDE SEQUENCE [LARGE SCALE GENOMIC DNA]</scope>
    <source>
        <strain evidence="1 2">FDAARGOS_664</strain>
    </source>
</reference>
<dbReference type="RefSeq" id="WP_150375142.1">
    <property type="nucleotide sequence ID" value="NZ_CP044067.1"/>
</dbReference>
<protein>
    <submittedName>
        <fullName evidence="1">DUF3293 domain-containing protein</fullName>
    </submittedName>
</protein>
<name>A0A5P2HC86_9BURK</name>
<dbReference type="Pfam" id="PF11697">
    <property type="entry name" value="DUF3293"/>
    <property type="match status" value="1"/>
</dbReference>
<organism evidence="1 2">
    <name type="scientific">Cupriavidus pauculus</name>
    <dbReference type="NCBI Taxonomy" id="82633"/>
    <lineage>
        <taxon>Bacteria</taxon>
        <taxon>Pseudomonadati</taxon>
        <taxon>Pseudomonadota</taxon>
        <taxon>Betaproteobacteria</taxon>
        <taxon>Burkholderiales</taxon>
        <taxon>Burkholderiaceae</taxon>
        <taxon>Cupriavidus</taxon>
    </lineage>
</organism>
<dbReference type="EMBL" id="CP044067">
    <property type="protein sequence ID" value="QET05083.1"/>
    <property type="molecule type" value="Genomic_DNA"/>
</dbReference>
<evidence type="ECO:0000313" key="2">
    <source>
        <dbReference type="Proteomes" id="UP000322822"/>
    </source>
</evidence>